<feature type="transmembrane region" description="Helical" evidence="8">
    <location>
        <begin position="252"/>
        <end position="275"/>
    </location>
</feature>
<proteinExistence type="inferred from homology"/>
<evidence type="ECO:0000256" key="8">
    <source>
        <dbReference type="SAM" id="Phobius"/>
    </source>
</evidence>
<organism evidence="10 11">
    <name type="scientific">Bifidobacterium pseudolongum</name>
    <dbReference type="NCBI Taxonomy" id="1694"/>
    <lineage>
        <taxon>Bacteria</taxon>
        <taxon>Bacillati</taxon>
        <taxon>Actinomycetota</taxon>
        <taxon>Actinomycetes</taxon>
        <taxon>Bifidobacteriales</taxon>
        <taxon>Bifidobacteriaceae</taxon>
        <taxon>Bifidobacterium</taxon>
    </lineage>
</organism>
<evidence type="ECO:0000256" key="1">
    <source>
        <dbReference type="ARBA" id="ARBA00004141"/>
    </source>
</evidence>
<dbReference type="RefSeq" id="WP_101393608.1">
    <property type="nucleotide sequence ID" value="NZ_SSTF01000008.1"/>
</dbReference>
<feature type="transmembrane region" description="Helical" evidence="8">
    <location>
        <begin position="287"/>
        <end position="312"/>
    </location>
</feature>
<evidence type="ECO:0000256" key="4">
    <source>
        <dbReference type="ARBA" id="ARBA00022679"/>
    </source>
</evidence>
<dbReference type="Proteomes" id="UP000306798">
    <property type="component" value="Unassembled WGS sequence"/>
</dbReference>
<dbReference type="Pfam" id="PF00535">
    <property type="entry name" value="Glycos_transf_2"/>
    <property type="match status" value="1"/>
</dbReference>
<dbReference type="CDD" id="cd04187">
    <property type="entry name" value="DPM1_like_bac"/>
    <property type="match status" value="1"/>
</dbReference>
<keyword evidence="6 8" id="KW-1133">Transmembrane helix</keyword>
<name>A0A4S4F9F6_9BIFI</name>
<accession>A0A4S4F9F6</accession>
<evidence type="ECO:0000313" key="10">
    <source>
        <dbReference type="EMBL" id="THG26561.1"/>
    </source>
</evidence>
<evidence type="ECO:0000256" key="3">
    <source>
        <dbReference type="ARBA" id="ARBA00022676"/>
    </source>
</evidence>
<evidence type="ECO:0000256" key="6">
    <source>
        <dbReference type="ARBA" id="ARBA00022989"/>
    </source>
</evidence>
<dbReference type="PANTHER" id="PTHR48090:SF1">
    <property type="entry name" value="PROPHAGE BACTOPRENOL GLUCOSYL TRANSFERASE HOMOLOG"/>
    <property type="match status" value="1"/>
</dbReference>
<evidence type="ECO:0000313" key="11">
    <source>
        <dbReference type="Proteomes" id="UP000306798"/>
    </source>
</evidence>
<evidence type="ECO:0000256" key="5">
    <source>
        <dbReference type="ARBA" id="ARBA00022692"/>
    </source>
</evidence>
<dbReference type="InterPro" id="IPR001173">
    <property type="entry name" value="Glyco_trans_2-like"/>
</dbReference>
<dbReference type="AlphaFoldDB" id="A0A4S4F9F6"/>
<comment type="similarity">
    <text evidence="2">Belongs to the glycosyltransferase 2 family.</text>
</comment>
<dbReference type="GO" id="GO:0016757">
    <property type="term" value="F:glycosyltransferase activity"/>
    <property type="evidence" value="ECO:0007669"/>
    <property type="project" value="UniProtKB-KW"/>
</dbReference>
<comment type="caution">
    <text evidence="10">The sequence shown here is derived from an EMBL/GenBank/DDBJ whole genome shotgun (WGS) entry which is preliminary data.</text>
</comment>
<keyword evidence="4 10" id="KW-0808">Transferase</keyword>
<dbReference type="InterPro" id="IPR050256">
    <property type="entry name" value="Glycosyltransferase_2"/>
</dbReference>
<comment type="subcellular location">
    <subcellularLocation>
        <location evidence="1">Membrane</location>
        <topology evidence="1">Multi-pass membrane protein</topology>
    </subcellularLocation>
</comment>
<keyword evidence="7 8" id="KW-0472">Membrane</keyword>
<evidence type="ECO:0000256" key="7">
    <source>
        <dbReference type="ARBA" id="ARBA00023136"/>
    </source>
</evidence>
<evidence type="ECO:0000256" key="2">
    <source>
        <dbReference type="ARBA" id="ARBA00006739"/>
    </source>
</evidence>
<keyword evidence="5 8" id="KW-0812">Transmembrane</keyword>
<keyword evidence="3" id="KW-0328">Glycosyltransferase</keyword>
<protein>
    <submittedName>
        <fullName evidence="10">Glycosyltransferase family 2 protein</fullName>
    </submittedName>
</protein>
<feature type="domain" description="Glycosyltransferase 2-like" evidence="9">
    <location>
        <begin position="22"/>
        <end position="190"/>
    </location>
</feature>
<dbReference type="GO" id="GO:0005886">
    <property type="term" value="C:plasma membrane"/>
    <property type="evidence" value="ECO:0007669"/>
    <property type="project" value="TreeGrafter"/>
</dbReference>
<dbReference type="SUPFAM" id="SSF53448">
    <property type="entry name" value="Nucleotide-diphospho-sugar transferases"/>
    <property type="match status" value="1"/>
</dbReference>
<sequence>MSEEPTTVATPAEMRMPPRTMLVIPCYNEEPGLRTTAGELRRILRQLIDVHQIDARSCVLFVDDGSKDGTWGVIRALHNEDPELFHGLKLAHNKGHQNALFAGLMHALHSPADVAVSMDADLQDDPGAVGAMVEAWREGAEIVYGVRDNRETDTAFKRGTAHMFYALMKGLGTETVPDHADYRLMSHTALEALAQYHESNLFLRGIVPSLGFPTAKVYYKRGERVAGESKYPLRKMVAFAVQGITSFSTKPLSLITGTGIVSVFVGIAMLIYTLISVCSGNAVAGWGSMMCSLWILGGLILVALGIVGEYIAKIYIEVKARPRYIIEETI</sequence>
<evidence type="ECO:0000259" key="9">
    <source>
        <dbReference type="Pfam" id="PF00535"/>
    </source>
</evidence>
<dbReference type="PANTHER" id="PTHR48090">
    <property type="entry name" value="UNDECAPRENYL-PHOSPHATE 4-DEOXY-4-FORMAMIDO-L-ARABINOSE TRANSFERASE-RELATED"/>
    <property type="match status" value="1"/>
</dbReference>
<dbReference type="InterPro" id="IPR029044">
    <property type="entry name" value="Nucleotide-diphossugar_trans"/>
</dbReference>
<dbReference type="Gene3D" id="3.90.550.10">
    <property type="entry name" value="Spore Coat Polysaccharide Biosynthesis Protein SpsA, Chain A"/>
    <property type="match status" value="1"/>
</dbReference>
<gene>
    <name evidence="10" type="ORF">E5991_03690</name>
</gene>
<dbReference type="EMBL" id="SSTF01000008">
    <property type="protein sequence ID" value="THG26561.1"/>
    <property type="molecule type" value="Genomic_DNA"/>
</dbReference>
<reference evidence="10 11" key="1">
    <citation type="submission" date="2019-04" db="EMBL/GenBank/DDBJ databases">
        <title>Microbes associate with the intestines of laboratory mice.</title>
        <authorList>
            <person name="Navarre W."/>
            <person name="Wong E."/>
            <person name="Huang K.C."/>
            <person name="Tropini C."/>
            <person name="Ng K."/>
            <person name="Yu B."/>
        </authorList>
    </citation>
    <scope>NUCLEOTIDE SEQUENCE [LARGE SCALE GENOMIC DNA]</scope>
    <source>
        <strain evidence="10 11">NM87_A27A</strain>
    </source>
</reference>